<gene>
    <name evidence="2" type="ORF">RKE40_02070</name>
</gene>
<accession>A0ABU3S1H2</accession>
<proteinExistence type="predicted"/>
<reference evidence="2 3" key="1">
    <citation type="submission" date="2023-09" db="EMBL/GenBank/DDBJ databases">
        <title>Whole genome shotgun sequencing (WGS) of Bosea sp. ZW T0_25, isolated from stored onions (Allium cepa).</title>
        <authorList>
            <person name="Stoll D.A."/>
            <person name="Huch M."/>
        </authorList>
    </citation>
    <scope>NUCLEOTIDE SEQUENCE [LARGE SCALE GENOMIC DNA]</scope>
    <source>
        <strain evidence="2 3">ZW T0_25</strain>
    </source>
</reference>
<dbReference type="EMBL" id="JAWDID010000002">
    <property type="protein sequence ID" value="MDU0338647.1"/>
    <property type="molecule type" value="Genomic_DNA"/>
</dbReference>
<keyword evidence="3" id="KW-1185">Reference proteome</keyword>
<dbReference type="SUPFAM" id="SSF52540">
    <property type="entry name" value="P-loop containing nucleoside triphosphate hydrolases"/>
    <property type="match status" value="1"/>
</dbReference>
<evidence type="ECO:0000256" key="1">
    <source>
        <dbReference type="SAM" id="MobiDB-lite"/>
    </source>
</evidence>
<dbReference type="Gene3D" id="3.40.50.300">
    <property type="entry name" value="P-loop containing nucleotide triphosphate hydrolases"/>
    <property type="match status" value="1"/>
</dbReference>
<feature type="region of interest" description="Disordered" evidence="1">
    <location>
        <begin position="235"/>
        <end position="276"/>
    </location>
</feature>
<dbReference type="InterPro" id="IPR017026">
    <property type="entry name" value="ImuA"/>
</dbReference>
<sequence length="276" mass="29126">MPDASSRSLAGLRQSLPLAGLARELAPVERVGFGMAELDEPLGGGLARAALHEVYASAGADLPAATGFAAALALRAAGTRPLLWVRQDFLAAEAGRLHPSGLAELGLDPAQVLLVRARDAEGVLRAGAEAARCPALGAALIEPWGEPRQLDLTASRRLVLAAEASGVMTLLLRVAPEPAPSAATTRWLVRALPSRPREANAPGDPAFSLRLLRHRGGLGECEWRVEWNRERRSFQEWSREGGGRQDAAPLSRPLVSIPGERPAASAEGAPAWRRAG</sequence>
<dbReference type="InterPro" id="IPR027417">
    <property type="entry name" value="P-loop_NTPase"/>
</dbReference>
<dbReference type="PIRSF" id="PIRSF034285">
    <property type="entry name" value="UCP034285"/>
    <property type="match status" value="1"/>
</dbReference>
<evidence type="ECO:0000313" key="3">
    <source>
        <dbReference type="Proteomes" id="UP001254257"/>
    </source>
</evidence>
<comment type="caution">
    <text evidence="2">The sequence shown here is derived from an EMBL/GenBank/DDBJ whole genome shotgun (WGS) entry which is preliminary data.</text>
</comment>
<dbReference type="Proteomes" id="UP001254257">
    <property type="component" value="Unassembled WGS sequence"/>
</dbReference>
<organism evidence="2 3">
    <name type="scientific">Bosea rubneri</name>
    <dbReference type="NCBI Taxonomy" id="3075434"/>
    <lineage>
        <taxon>Bacteria</taxon>
        <taxon>Pseudomonadati</taxon>
        <taxon>Pseudomonadota</taxon>
        <taxon>Alphaproteobacteria</taxon>
        <taxon>Hyphomicrobiales</taxon>
        <taxon>Boseaceae</taxon>
        <taxon>Bosea</taxon>
    </lineage>
</organism>
<protein>
    <recommendedName>
        <fullName evidence="4">Protein ImuA</fullName>
    </recommendedName>
</protein>
<name>A0ABU3S1H2_9HYPH</name>
<evidence type="ECO:0000313" key="2">
    <source>
        <dbReference type="EMBL" id="MDU0338647.1"/>
    </source>
</evidence>
<dbReference type="RefSeq" id="WP_316016590.1">
    <property type="nucleotide sequence ID" value="NZ_JAWDID010000002.1"/>
</dbReference>
<evidence type="ECO:0008006" key="4">
    <source>
        <dbReference type="Google" id="ProtNLM"/>
    </source>
</evidence>